<dbReference type="Pfam" id="PF12420">
    <property type="entry name" value="DUF3671"/>
    <property type="match status" value="1"/>
</dbReference>
<evidence type="ECO:0000256" key="1">
    <source>
        <dbReference type="SAM" id="Phobius"/>
    </source>
</evidence>
<evidence type="ECO:0008006" key="3">
    <source>
        <dbReference type="Google" id="ProtNLM"/>
    </source>
</evidence>
<gene>
    <name evidence="2" type="ORF">PVP01_0007370</name>
</gene>
<dbReference type="EMBL" id="FLZR02000027">
    <property type="protein sequence ID" value="VVA00025.1"/>
    <property type="molecule type" value="Genomic_DNA"/>
</dbReference>
<reference evidence="2" key="1">
    <citation type="submission" date="2016-07" db="EMBL/GenBank/DDBJ databases">
        <authorList>
            <consortium name="Pathogen Informatics"/>
        </authorList>
    </citation>
    <scope>NUCLEOTIDE SEQUENCE</scope>
</reference>
<dbReference type="InterPro" id="IPR022139">
    <property type="entry name" value="Fam-L/Fam-M-like_plasmodium"/>
</dbReference>
<organism evidence="2">
    <name type="scientific">Plasmodium vivax</name>
    <name type="common">malaria parasite P. vivax</name>
    <dbReference type="NCBI Taxonomy" id="5855"/>
    <lineage>
        <taxon>Eukaryota</taxon>
        <taxon>Sar</taxon>
        <taxon>Alveolata</taxon>
        <taxon>Apicomplexa</taxon>
        <taxon>Aconoidasida</taxon>
        <taxon>Haemosporida</taxon>
        <taxon>Plasmodiidae</taxon>
        <taxon>Plasmodium</taxon>
        <taxon>Plasmodium (Plasmodium)</taxon>
    </lineage>
</organism>
<name>A0A565A5B0_PLAVI</name>
<dbReference type="VEuPathDB" id="PlasmoDB:PVP01_0007370"/>
<accession>A0A565A5B0</accession>
<feature type="transmembrane region" description="Helical" evidence="1">
    <location>
        <begin position="191"/>
        <end position="215"/>
    </location>
</feature>
<keyword evidence="1" id="KW-1133">Transmembrane helix</keyword>
<dbReference type="Proteomes" id="UP000220605">
    <property type="component" value="Unassembled WGS sequence"/>
</dbReference>
<keyword evidence="1" id="KW-0812">Transmembrane</keyword>
<protein>
    <recommendedName>
        <fullName evidence="3">Variable surface protein</fullName>
    </recommendedName>
</protein>
<proteinExistence type="predicted"/>
<feature type="transmembrane region" description="Helical" evidence="1">
    <location>
        <begin position="148"/>
        <end position="171"/>
    </location>
</feature>
<dbReference type="VEuPathDB" id="PlasmoDB:PVW1_020005400"/>
<dbReference type="OrthoDB" id="10371220at2759"/>
<evidence type="ECO:0000313" key="2">
    <source>
        <dbReference type="EMBL" id="VVA00025.1"/>
    </source>
</evidence>
<sequence length="246" mass="29641">MMNISIFQIYTFVLLSWIYKYYRYEYTFDKTLEKGNELLMLEDIRTLRSLAIYEHRNELKNITYDDNYKHMKEKRNTGTYAKLKERNSNNFEDYKKNMNSRLYKKKGLKKLDCYCENKIFNSMDKYDKIVESMNKKKGIINKILIKQFGLRIIFTFLFASSGIIFIVLDYIKESANENKYILQKLVENDDIIQMISALFFIIGIIVFLVCIYFLIKTIKYEGIKRGKRKMNPIGYFHLFKESFCTK</sequence>
<keyword evidence="1" id="KW-0472">Membrane</keyword>
<dbReference type="AlphaFoldDB" id="A0A565A5B0"/>
<feature type="transmembrane region" description="Helical" evidence="1">
    <location>
        <begin position="6"/>
        <end position="22"/>
    </location>
</feature>